<keyword evidence="2" id="KW-1185">Reference proteome</keyword>
<reference evidence="1 2" key="1">
    <citation type="submission" date="2017-11" db="EMBL/GenBank/DDBJ databases">
        <title>Reclassification of Bisgaard taxon 7 as Conservatibacter flavescens gen. nov., sp. nov.</title>
        <authorList>
            <person name="Christensen H."/>
        </authorList>
    </citation>
    <scope>NUCLEOTIDE SEQUENCE [LARGE SCALE GENOMIC DNA]</scope>
    <source>
        <strain evidence="1 2">7_4</strain>
    </source>
</reference>
<dbReference type="SUPFAM" id="SSF51197">
    <property type="entry name" value="Clavaminate synthase-like"/>
    <property type="match status" value="1"/>
</dbReference>
<organism evidence="1 2">
    <name type="scientific">Conservatibacter flavescens</name>
    <dbReference type="NCBI Taxonomy" id="28161"/>
    <lineage>
        <taxon>Bacteria</taxon>
        <taxon>Pseudomonadati</taxon>
        <taxon>Pseudomonadota</taxon>
        <taxon>Gammaproteobacteria</taxon>
        <taxon>Pasteurellales</taxon>
        <taxon>Pasteurellaceae</taxon>
        <taxon>Conservatibacter</taxon>
    </lineage>
</organism>
<dbReference type="InterPro" id="IPR049827">
    <property type="entry name" value="NanQ"/>
</dbReference>
<dbReference type="InterPro" id="IPR037012">
    <property type="entry name" value="NanQ/TabA/YiaL_sf"/>
</dbReference>
<dbReference type="RefSeq" id="WP_100289503.1">
    <property type="nucleotide sequence ID" value="NZ_PHHA01000026.1"/>
</dbReference>
<dbReference type="NCBIfam" id="NF040884">
    <property type="entry name" value="acetylneur_anom"/>
    <property type="match status" value="1"/>
</dbReference>
<dbReference type="PANTHER" id="PTHR34986">
    <property type="entry name" value="EVOLVED BETA-GALACTOSIDASE SUBUNIT BETA"/>
    <property type="match status" value="1"/>
</dbReference>
<protein>
    <submittedName>
        <fullName evidence="1">YhcH/YjgK/YiaL family protein</fullName>
    </submittedName>
</protein>
<proteinExistence type="predicted"/>
<dbReference type="Gene3D" id="2.60.120.370">
    <property type="entry name" value="YhcH/YjgK/YiaL"/>
    <property type="match status" value="1"/>
</dbReference>
<dbReference type="OrthoDB" id="6196468at2"/>
<dbReference type="NCBIfam" id="TIGR00022">
    <property type="entry name" value="YhcH/YjgK/YiaL family protein"/>
    <property type="match status" value="1"/>
</dbReference>
<dbReference type="Proteomes" id="UP000229329">
    <property type="component" value="Unassembled WGS sequence"/>
</dbReference>
<dbReference type="Pfam" id="PF04074">
    <property type="entry name" value="DUF386"/>
    <property type="match status" value="1"/>
</dbReference>
<accession>A0A2M8S0L8</accession>
<evidence type="ECO:0000313" key="2">
    <source>
        <dbReference type="Proteomes" id="UP000229329"/>
    </source>
</evidence>
<dbReference type="GO" id="GO:0005829">
    <property type="term" value="C:cytosol"/>
    <property type="evidence" value="ECO:0007669"/>
    <property type="project" value="TreeGrafter"/>
</dbReference>
<gene>
    <name evidence="1" type="ORF">CVP05_10410</name>
</gene>
<dbReference type="PANTHER" id="PTHR34986:SF5">
    <property type="entry name" value="N-ACETYLNEURAMINATE ANOMERASE NANQ"/>
    <property type="match status" value="1"/>
</dbReference>
<dbReference type="AlphaFoldDB" id="A0A2M8S0L8"/>
<sequence>MFFGDLNRQDYKRGLPQVIVDICEQLNTMNLDDLTVGRHDLTADIYMNVQTLTTEAAEKRKSEFHRKYIDVQVLISGKESLDYSLAFPDDKDYTPYNSDDDYQLTLTHDLAHKNTLTLSPKQFVVFLPYEVHKPCCNVEGETYEIKKLVVKIPIDLL</sequence>
<comment type="caution">
    <text evidence="1">The sequence shown here is derived from an EMBL/GenBank/DDBJ whole genome shotgun (WGS) entry which is preliminary data.</text>
</comment>
<evidence type="ECO:0000313" key="1">
    <source>
        <dbReference type="EMBL" id="PJG84675.1"/>
    </source>
</evidence>
<dbReference type="EMBL" id="PHHA01000026">
    <property type="protein sequence ID" value="PJG84675.1"/>
    <property type="molecule type" value="Genomic_DNA"/>
</dbReference>
<dbReference type="InterPro" id="IPR004375">
    <property type="entry name" value="NanQ/TabA/YiaL"/>
</dbReference>
<name>A0A2M8S0L8_9PAST</name>